<dbReference type="PANTHER" id="PTHR33121">
    <property type="entry name" value="CYCLIC DI-GMP PHOSPHODIESTERASE PDEF"/>
    <property type="match status" value="1"/>
</dbReference>
<evidence type="ECO:0000313" key="3">
    <source>
        <dbReference type="Proteomes" id="UP001597128"/>
    </source>
</evidence>
<protein>
    <submittedName>
        <fullName evidence="2">EAL domain-containing protein</fullName>
    </submittedName>
</protein>
<organism evidence="2 3">
    <name type="scientific">Methylophilus luteus</name>
    <dbReference type="NCBI Taxonomy" id="640108"/>
    <lineage>
        <taxon>Bacteria</taxon>
        <taxon>Pseudomonadati</taxon>
        <taxon>Pseudomonadota</taxon>
        <taxon>Betaproteobacteria</taxon>
        <taxon>Nitrosomonadales</taxon>
        <taxon>Methylophilaceae</taxon>
        <taxon>Methylophilus</taxon>
    </lineage>
</organism>
<gene>
    <name evidence="2" type="ORF">ACFQ1Z_06495</name>
</gene>
<dbReference type="Gene3D" id="3.30.70.270">
    <property type="match status" value="1"/>
</dbReference>
<evidence type="ECO:0000259" key="1">
    <source>
        <dbReference type="PROSITE" id="PS50883"/>
    </source>
</evidence>
<sequence>MQPIPHSEHSERLETSKPLLKRSFRRYQPLAADALAARLLQFGLKPADITRRPLRLQPAQVTQIHTHLMSEPQADAALVQQYMQALQPLGLRHDWDTFADAINDLAVVWVDLYAEGVSITAVDTLLSAIAVTLRFTPWVSQSKTRALQHCLAHLLIESAARYDHTALEFARRHHQHSHLPNGRMLIEQLQQLLIFSQAEAGLLLISFKLSSTMLDGHRHRMPEVAVEIIKRLQQSLPKDHSLFHLDSYEFAVLSPQLDHNVKLDLLSAKLRRPFEFTVNVNHQLFSVSPVIGGVCRDATHKKADDMLAQARLALEHADTTYQAFATYSEALSLHADASAQLRQDVLEAFENDRMALYLQPIVDTFSGECMGAEALLRCRNAHGEFIPPPVVIEVLYQQGLGNMFIRWLINTSCRLASTLKQKIEQPIFLSINLTADDLINRELPYLLAQALKLWDVEASIFTLEITENGLLVDEDTAVEIMREFTSMGCRMALDDFGTGYSSMSRLRNLPIDLVKIDQSFVRNVAHSAQDRAIVQGIITMAHGLGKKVVAEGVEDADCRTIIESLQCEKIQGYYFARPLPFEQFLAWVEHGQTAAAPDLVQNQQATA</sequence>
<dbReference type="CDD" id="cd01948">
    <property type="entry name" value="EAL"/>
    <property type="match status" value="1"/>
</dbReference>
<dbReference type="SUPFAM" id="SSF55073">
    <property type="entry name" value="Nucleotide cyclase"/>
    <property type="match status" value="1"/>
</dbReference>
<dbReference type="EMBL" id="JBHTKB010000001">
    <property type="protein sequence ID" value="MFD0913190.1"/>
    <property type="molecule type" value="Genomic_DNA"/>
</dbReference>
<reference evidence="3" key="1">
    <citation type="journal article" date="2019" name="Int. J. Syst. Evol. Microbiol.">
        <title>The Global Catalogue of Microorganisms (GCM) 10K type strain sequencing project: providing services to taxonomists for standard genome sequencing and annotation.</title>
        <authorList>
            <consortium name="The Broad Institute Genomics Platform"/>
            <consortium name="The Broad Institute Genome Sequencing Center for Infectious Disease"/>
            <person name="Wu L."/>
            <person name="Ma J."/>
        </authorList>
    </citation>
    <scope>NUCLEOTIDE SEQUENCE [LARGE SCALE GENOMIC DNA]</scope>
    <source>
        <strain evidence="3">CCUG 58412</strain>
    </source>
</reference>
<dbReference type="InterPro" id="IPR029787">
    <property type="entry name" value="Nucleotide_cyclase"/>
</dbReference>
<dbReference type="PROSITE" id="PS50883">
    <property type="entry name" value="EAL"/>
    <property type="match status" value="1"/>
</dbReference>
<dbReference type="InterPro" id="IPR035919">
    <property type="entry name" value="EAL_sf"/>
</dbReference>
<dbReference type="SUPFAM" id="SSF141868">
    <property type="entry name" value="EAL domain-like"/>
    <property type="match status" value="1"/>
</dbReference>
<feature type="domain" description="EAL" evidence="1">
    <location>
        <begin position="338"/>
        <end position="592"/>
    </location>
</feature>
<accession>A0ABW3F8E0</accession>
<comment type="caution">
    <text evidence="2">The sequence shown here is derived from an EMBL/GenBank/DDBJ whole genome shotgun (WGS) entry which is preliminary data.</text>
</comment>
<proteinExistence type="predicted"/>
<evidence type="ECO:0000313" key="2">
    <source>
        <dbReference type="EMBL" id="MFD0913190.1"/>
    </source>
</evidence>
<dbReference type="SMART" id="SM00267">
    <property type="entry name" value="GGDEF"/>
    <property type="match status" value="1"/>
</dbReference>
<keyword evidence="3" id="KW-1185">Reference proteome</keyword>
<dbReference type="InterPro" id="IPR043128">
    <property type="entry name" value="Rev_trsase/Diguanyl_cyclase"/>
</dbReference>
<dbReference type="Proteomes" id="UP001597128">
    <property type="component" value="Unassembled WGS sequence"/>
</dbReference>
<dbReference type="InterPro" id="IPR001633">
    <property type="entry name" value="EAL_dom"/>
</dbReference>
<dbReference type="SMART" id="SM00052">
    <property type="entry name" value="EAL"/>
    <property type="match status" value="1"/>
</dbReference>
<dbReference type="Gene3D" id="3.20.20.450">
    <property type="entry name" value="EAL domain"/>
    <property type="match status" value="1"/>
</dbReference>
<dbReference type="InterPro" id="IPR000160">
    <property type="entry name" value="GGDEF_dom"/>
</dbReference>
<dbReference type="InterPro" id="IPR050706">
    <property type="entry name" value="Cyclic-di-GMP_PDE-like"/>
</dbReference>
<dbReference type="RefSeq" id="WP_379056464.1">
    <property type="nucleotide sequence ID" value="NZ_JBHTKB010000001.1"/>
</dbReference>
<dbReference type="Pfam" id="PF00990">
    <property type="entry name" value="GGDEF"/>
    <property type="match status" value="1"/>
</dbReference>
<dbReference type="PANTHER" id="PTHR33121:SF70">
    <property type="entry name" value="SIGNALING PROTEIN YKOW"/>
    <property type="match status" value="1"/>
</dbReference>
<dbReference type="Pfam" id="PF00563">
    <property type="entry name" value="EAL"/>
    <property type="match status" value="1"/>
</dbReference>
<name>A0ABW3F8E0_9PROT</name>